<comment type="caution">
    <text evidence="3">The sequence shown here is derived from an EMBL/GenBank/DDBJ whole genome shotgun (WGS) entry which is preliminary data.</text>
</comment>
<accession>A0A7C9LRV0</accession>
<dbReference type="RefSeq" id="WP_273249189.1">
    <property type="nucleotide sequence ID" value="NZ_VENJ01000009.1"/>
</dbReference>
<dbReference type="Proteomes" id="UP000483078">
    <property type="component" value="Unassembled WGS sequence"/>
</dbReference>
<feature type="compositionally biased region" description="Pro residues" evidence="1">
    <location>
        <begin position="216"/>
        <end position="228"/>
    </location>
</feature>
<name>A0A7C9LRV0_9RHOB</name>
<sequence length="249" mass="25964">MSTWTSDAPRQGWSWGTRCGAVRIAALCLISVAVAGCLSLGSEKPAPAIRQAQLVNGAVIVPAPVGYCIEPSSIEDEERDAFILIGRCDLLTGQEAGLPVAPAIMTVSVSGTDAPEGQPTGDELVQSLGAERVLSRIEEPNLSLFQIESAKRLTRSGDSRHWRGIMTVNGHIVGLAAYGAQDSNVSGEGGEALIRALARRIRDASPEQPPADDALAPPPNAAGNPPVPASDQESAETGGLKKLIGRLFN</sequence>
<reference evidence="3 4" key="1">
    <citation type="submission" date="2019-06" db="EMBL/GenBank/DDBJ databases">
        <title>Enrichment of Autotrophic Halophilic Microorganisms from Red Sea Brine Pool Using Microbial Electrosynthesis System.</title>
        <authorList>
            <person name="Alqahtani M.F."/>
            <person name="Bajracharya S."/>
            <person name="Katuri K.P."/>
            <person name="Ali M."/>
            <person name="Saikaly P.E."/>
        </authorList>
    </citation>
    <scope>NUCLEOTIDE SEQUENCE [LARGE SCALE GENOMIC DNA]</scope>
    <source>
        <strain evidence="3">MES6</strain>
    </source>
</reference>
<evidence type="ECO:0000313" key="4">
    <source>
        <dbReference type="Proteomes" id="UP000483078"/>
    </source>
</evidence>
<keyword evidence="2" id="KW-0472">Membrane</keyword>
<evidence type="ECO:0000256" key="2">
    <source>
        <dbReference type="SAM" id="Phobius"/>
    </source>
</evidence>
<keyword evidence="2" id="KW-0812">Transmembrane</keyword>
<protein>
    <submittedName>
        <fullName evidence="3">Uncharacterized protein</fullName>
    </submittedName>
</protein>
<proteinExistence type="predicted"/>
<organism evidence="3 4">
    <name type="scientific">Sediminimonas qiaohouensis</name>
    <dbReference type="NCBI Taxonomy" id="552061"/>
    <lineage>
        <taxon>Bacteria</taxon>
        <taxon>Pseudomonadati</taxon>
        <taxon>Pseudomonadota</taxon>
        <taxon>Alphaproteobacteria</taxon>
        <taxon>Rhodobacterales</taxon>
        <taxon>Roseobacteraceae</taxon>
        <taxon>Sediminimonas</taxon>
    </lineage>
</organism>
<dbReference type="AlphaFoldDB" id="A0A7C9LRV0"/>
<feature type="region of interest" description="Disordered" evidence="1">
    <location>
        <begin position="203"/>
        <end position="249"/>
    </location>
</feature>
<keyword evidence="2" id="KW-1133">Transmembrane helix</keyword>
<evidence type="ECO:0000313" key="3">
    <source>
        <dbReference type="EMBL" id="MTJ04516.1"/>
    </source>
</evidence>
<feature type="transmembrane region" description="Helical" evidence="2">
    <location>
        <begin position="20"/>
        <end position="41"/>
    </location>
</feature>
<gene>
    <name evidence="3" type="ORF">FH759_07480</name>
</gene>
<dbReference type="EMBL" id="VENJ01000009">
    <property type="protein sequence ID" value="MTJ04516.1"/>
    <property type="molecule type" value="Genomic_DNA"/>
</dbReference>
<evidence type="ECO:0000256" key="1">
    <source>
        <dbReference type="SAM" id="MobiDB-lite"/>
    </source>
</evidence>